<dbReference type="InterPro" id="IPR003593">
    <property type="entry name" value="AAA+_ATPase"/>
</dbReference>
<keyword evidence="4 9" id="KW-0067">ATP-binding</keyword>
<dbReference type="PANTHER" id="PTHR42781:SF4">
    <property type="entry name" value="SPERMIDINE_PUTRESCINE IMPORT ATP-BINDING PROTEIN POTA"/>
    <property type="match status" value="1"/>
</dbReference>
<dbReference type="FunCoup" id="A0A1I3ZGB4">
    <property type="interactions" value="58"/>
</dbReference>
<evidence type="ECO:0000256" key="2">
    <source>
        <dbReference type="ARBA" id="ARBA00022505"/>
    </source>
</evidence>
<dbReference type="SMART" id="SM00382">
    <property type="entry name" value="AAA"/>
    <property type="match status" value="1"/>
</dbReference>
<sequence>MSLDASVAVRRGPLDVQLDLAVADGEVLAVLGPNGAGKSTLLRVLAGLLPPEDGRVVVDGTEVWDDVGQGRHLPAHERRLGMVFQDGLLFPHLSVADNVAFGLRSRGVPRTPARTAALGWLDRVGLAGLGDRRPGQLSGGQAQRAALARALVGDPALLLLDEPLSALDARTRLTVRAELRRHLADFGGSTVLVTHDPVDAMALADRVVVVEEGRIAQAGTPADVSRHPRTDYVARLVGLALLPGTGAGTTVRLDGGGAVAVAEETVGPVFIAVRPESVALYLDPPHGSPRNVWPARLVSATPHGSTVRCELDGEVQLIADVTAAAFAELGLAPGSAVWAAVKASEVAVYAR</sequence>
<evidence type="ECO:0000259" key="7">
    <source>
        <dbReference type="PROSITE" id="PS50893"/>
    </source>
</evidence>
<keyword evidence="3" id="KW-0547">Nucleotide-binding</keyword>
<dbReference type="EC" id="7.6.2.9" evidence="5"/>
<accession>A0A1I3ZGB4</accession>
<dbReference type="SUPFAM" id="SSF50331">
    <property type="entry name" value="MOP-like"/>
    <property type="match status" value="1"/>
</dbReference>
<feature type="domain" description="ABC transporter" evidence="7">
    <location>
        <begin position="1"/>
        <end position="237"/>
    </location>
</feature>
<dbReference type="InterPro" id="IPR027417">
    <property type="entry name" value="P-loop_NTPase"/>
</dbReference>
<evidence type="ECO:0000259" key="8">
    <source>
        <dbReference type="PROSITE" id="PS51866"/>
    </source>
</evidence>
<name>A0A1I3ZGB4_9ACTN</name>
<dbReference type="Gene3D" id="2.40.50.100">
    <property type="match status" value="1"/>
</dbReference>
<dbReference type="Pfam" id="PF03459">
    <property type="entry name" value="TOBE"/>
    <property type="match status" value="1"/>
</dbReference>
<feature type="domain" description="Mop" evidence="8">
    <location>
        <begin position="286"/>
        <end position="350"/>
    </location>
</feature>
<evidence type="ECO:0000313" key="10">
    <source>
        <dbReference type="Proteomes" id="UP000199152"/>
    </source>
</evidence>
<dbReference type="FunFam" id="3.40.50.300:FF:000425">
    <property type="entry name" value="Probable ABC transporter, ATP-binding subunit"/>
    <property type="match status" value="1"/>
</dbReference>
<gene>
    <name evidence="9" type="ORF">SAMN04488085_101534</name>
</gene>
<dbReference type="InterPro" id="IPR017871">
    <property type="entry name" value="ABC_transporter-like_CS"/>
</dbReference>
<dbReference type="GO" id="GO:0005524">
    <property type="term" value="F:ATP binding"/>
    <property type="evidence" value="ECO:0007669"/>
    <property type="project" value="UniProtKB-KW"/>
</dbReference>
<dbReference type="SUPFAM" id="SSF52540">
    <property type="entry name" value="P-loop containing nucleoside triphosphate hydrolases"/>
    <property type="match status" value="1"/>
</dbReference>
<dbReference type="InterPro" id="IPR050093">
    <property type="entry name" value="ABC_SmlMolc_Importer"/>
</dbReference>
<reference evidence="9 10" key="1">
    <citation type="submission" date="2016-10" db="EMBL/GenBank/DDBJ databases">
        <authorList>
            <person name="de Groot N.N."/>
        </authorList>
    </citation>
    <scope>NUCLEOTIDE SEQUENCE [LARGE SCALE GENOMIC DNA]</scope>
    <source>
        <strain evidence="9 10">DSM 45317</strain>
    </source>
</reference>
<keyword evidence="1" id="KW-0813">Transport</keyword>
<dbReference type="InterPro" id="IPR004606">
    <property type="entry name" value="Mop_domain"/>
</dbReference>
<evidence type="ECO:0000256" key="4">
    <source>
        <dbReference type="ARBA" id="ARBA00022840"/>
    </source>
</evidence>
<dbReference type="AlphaFoldDB" id="A0A1I3ZGB4"/>
<dbReference type="Pfam" id="PF00005">
    <property type="entry name" value="ABC_tran"/>
    <property type="match status" value="1"/>
</dbReference>
<protein>
    <recommendedName>
        <fullName evidence="5">ABC-type quaternary amine transporter</fullName>
        <ecNumber evidence="5">7.6.2.9</ecNumber>
    </recommendedName>
</protein>
<dbReference type="InterPro" id="IPR003439">
    <property type="entry name" value="ABC_transporter-like_ATP-bd"/>
</dbReference>
<dbReference type="InterPro" id="IPR008995">
    <property type="entry name" value="Mo/tungstate-bd_C_term_dom"/>
</dbReference>
<evidence type="ECO:0000256" key="6">
    <source>
        <dbReference type="PROSITE-ProRule" id="PRU01213"/>
    </source>
</evidence>
<proteinExistence type="predicted"/>
<dbReference type="Gene3D" id="3.40.50.300">
    <property type="entry name" value="P-loop containing nucleotide triphosphate hydrolases"/>
    <property type="match status" value="1"/>
</dbReference>
<dbReference type="InterPro" id="IPR005116">
    <property type="entry name" value="Transp-assoc_OB_typ1"/>
</dbReference>
<dbReference type="GO" id="GO:0015418">
    <property type="term" value="F:ABC-type quaternary ammonium compound transporting activity"/>
    <property type="evidence" value="ECO:0007669"/>
    <property type="project" value="UniProtKB-EC"/>
</dbReference>
<dbReference type="STRING" id="504800.SAMN04488085_101534"/>
<dbReference type="Proteomes" id="UP000199152">
    <property type="component" value="Unassembled WGS sequence"/>
</dbReference>
<evidence type="ECO:0000256" key="1">
    <source>
        <dbReference type="ARBA" id="ARBA00022448"/>
    </source>
</evidence>
<dbReference type="PROSITE" id="PS50893">
    <property type="entry name" value="ABC_TRANSPORTER_2"/>
    <property type="match status" value="1"/>
</dbReference>
<dbReference type="PROSITE" id="PS00211">
    <property type="entry name" value="ABC_TRANSPORTER_1"/>
    <property type="match status" value="1"/>
</dbReference>
<dbReference type="InParanoid" id="A0A1I3ZGB4"/>
<dbReference type="GO" id="GO:0015689">
    <property type="term" value="P:molybdate ion transport"/>
    <property type="evidence" value="ECO:0007669"/>
    <property type="project" value="InterPro"/>
</dbReference>
<evidence type="ECO:0000313" key="9">
    <source>
        <dbReference type="EMBL" id="SFK43154.1"/>
    </source>
</evidence>
<dbReference type="PROSITE" id="PS51866">
    <property type="entry name" value="MOP"/>
    <property type="match status" value="1"/>
</dbReference>
<dbReference type="GO" id="GO:0016887">
    <property type="term" value="F:ATP hydrolysis activity"/>
    <property type="evidence" value="ECO:0007669"/>
    <property type="project" value="InterPro"/>
</dbReference>
<organism evidence="9 10">
    <name type="scientific">Geodermatophilus ruber</name>
    <dbReference type="NCBI Taxonomy" id="504800"/>
    <lineage>
        <taxon>Bacteria</taxon>
        <taxon>Bacillati</taxon>
        <taxon>Actinomycetota</taxon>
        <taxon>Actinomycetes</taxon>
        <taxon>Geodermatophilales</taxon>
        <taxon>Geodermatophilaceae</taxon>
        <taxon>Geodermatophilus</taxon>
    </lineage>
</organism>
<dbReference type="OrthoDB" id="7838608at2"/>
<keyword evidence="2 6" id="KW-0500">Molybdenum</keyword>
<evidence type="ECO:0000256" key="5">
    <source>
        <dbReference type="ARBA" id="ARBA00066388"/>
    </source>
</evidence>
<evidence type="ECO:0000256" key="3">
    <source>
        <dbReference type="ARBA" id="ARBA00022741"/>
    </source>
</evidence>
<dbReference type="EMBL" id="FOSW01000001">
    <property type="protein sequence ID" value="SFK43154.1"/>
    <property type="molecule type" value="Genomic_DNA"/>
</dbReference>
<dbReference type="PANTHER" id="PTHR42781">
    <property type="entry name" value="SPERMIDINE/PUTRESCINE IMPORT ATP-BINDING PROTEIN POTA"/>
    <property type="match status" value="1"/>
</dbReference>
<keyword evidence="10" id="KW-1185">Reference proteome</keyword>